<dbReference type="InterPro" id="IPR052016">
    <property type="entry name" value="Bact_Sigma-Reg"/>
</dbReference>
<dbReference type="InterPro" id="IPR003018">
    <property type="entry name" value="GAF"/>
</dbReference>
<dbReference type="InterPro" id="IPR035965">
    <property type="entry name" value="PAS-like_dom_sf"/>
</dbReference>
<protein>
    <recommendedName>
        <fullName evidence="3">PPM-type phosphatase domain-containing protein</fullName>
    </recommendedName>
</protein>
<evidence type="ECO:0000256" key="2">
    <source>
        <dbReference type="SAM" id="MobiDB-lite"/>
    </source>
</evidence>
<evidence type="ECO:0000259" key="3">
    <source>
        <dbReference type="SMART" id="SM00331"/>
    </source>
</evidence>
<feature type="region of interest" description="Disordered" evidence="2">
    <location>
        <begin position="1"/>
        <end position="32"/>
    </location>
</feature>
<proteinExistence type="predicted"/>
<reference evidence="5" key="1">
    <citation type="journal article" date="2019" name="Int. J. Syst. Evol. Microbiol.">
        <title>The Global Catalogue of Microorganisms (GCM) 10K type strain sequencing project: providing services to taxonomists for standard genome sequencing and annotation.</title>
        <authorList>
            <consortium name="The Broad Institute Genomics Platform"/>
            <consortium name="The Broad Institute Genome Sequencing Center for Infectious Disease"/>
            <person name="Wu L."/>
            <person name="Ma J."/>
        </authorList>
    </citation>
    <scope>NUCLEOTIDE SEQUENCE [LARGE SCALE GENOMIC DNA]</scope>
    <source>
        <strain evidence="5">JCM 4733</strain>
    </source>
</reference>
<dbReference type="Pfam" id="PF13581">
    <property type="entry name" value="HATPase_c_2"/>
    <property type="match status" value="1"/>
</dbReference>
<dbReference type="Pfam" id="PF01590">
    <property type="entry name" value="GAF"/>
    <property type="match status" value="1"/>
</dbReference>
<evidence type="ECO:0000313" key="4">
    <source>
        <dbReference type="EMBL" id="GHA68613.1"/>
    </source>
</evidence>
<evidence type="ECO:0000313" key="5">
    <source>
        <dbReference type="Proteomes" id="UP000653644"/>
    </source>
</evidence>
<dbReference type="SUPFAM" id="SSF55785">
    <property type="entry name" value="PYP-like sensor domain (PAS domain)"/>
    <property type="match status" value="1"/>
</dbReference>
<dbReference type="CDD" id="cd16936">
    <property type="entry name" value="HATPase_RsbW-like"/>
    <property type="match status" value="1"/>
</dbReference>
<dbReference type="SMART" id="SM00331">
    <property type="entry name" value="PP2C_SIG"/>
    <property type="match status" value="1"/>
</dbReference>
<feature type="domain" description="PPM-type phosphatase" evidence="3">
    <location>
        <begin position="407"/>
        <end position="603"/>
    </location>
</feature>
<dbReference type="RefSeq" id="WP_189894622.1">
    <property type="nucleotide sequence ID" value="NZ_BMVN01000065.1"/>
</dbReference>
<dbReference type="Gene3D" id="3.30.565.10">
    <property type="entry name" value="Histidine kinase-like ATPase, C-terminal domain"/>
    <property type="match status" value="1"/>
</dbReference>
<dbReference type="EMBL" id="BMVN01000065">
    <property type="protein sequence ID" value="GHA68613.1"/>
    <property type="molecule type" value="Genomic_DNA"/>
</dbReference>
<evidence type="ECO:0000256" key="1">
    <source>
        <dbReference type="ARBA" id="ARBA00022801"/>
    </source>
</evidence>
<dbReference type="Proteomes" id="UP000653644">
    <property type="component" value="Unassembled WGS sequence"/>
</dbReference>
<accession>A0ABQ3DFQ5</accession>
<sequence length="752" mass="80645">MAHEQSFAFDAEGTSVRPESRGQPDDLGHEPTHRFFGELLDRAGCDASAVLQLDVWRDSSHTHVAVAGTAPTAAFARVQAAYTRSAFEHAAAGMELYDAELRVLRSNAAALRIRGRTAAQVLHRPVADLDGSLPASRLLREVVQGPDQVAERFVSVPTKGAGHRVYRVTAMCLRDGGTVVGAATFIHDVTGESRSHAAERLLSAAHRRIGTTLSAARTSQELASTLTEDFADAVSVDLVDGILHGTEPPGAPLDASTPLRRTAFESPGGLDGVYAVGEPSHFLFPTPYTQVLGDLTARLVDPSAALADWLMHDAARAGALRAARVHSMIVAPLVHQDRVLGLACFYRGPRHPVPFDAQDLALVEQVMAKASAHIENARRFTREHTTAVTLQRRLLPRSLPEVTAVTTAHFWRPERRRTAWFDVLPLSSARVALVIGEVPEQGLDASVDMGLLRTAVTTLAGLELPPEEVLAHLDDVVPRLGLADTACGPVDTRTADERARCQYCVYDPVTGDLAVASAGWPGPLVTAPDGAVRELPVPRGPALGSGVGYETARTRLAPGSVLTLYSASLLREPPCDEPAARLRHAVAAAPGDAQGTCDTVVYRMMGGPRERGAAVLTAATHRLAGDCVATWTGSRDPAGVAACRRWVRERLARWELTDRAFATETIVSELVTNVLRHASGEPCVRLIKDGGLTVEVSDRSATAPHLRHARAQDENGRGLLIAAALARRWGTRYSDDGKTIWVEQDMTDADVI</sequence>
<keyword evidence="5" id="KW-1185">Reference proteome</keyword>
<dbReference type="SUPFAM" id="SSF55874">
    <property type="entry name" value="ATPase domain of HSP90 chaperone/DNA topoisomerase II/histidine kinase"/>
    <property type="match status" value="1"/>
</dbReference>
<gene>
    <name evidence="4" type="ORF">GCM10010345_85390</name>
</gene>
<dbReference type="Gene3D" id="3.30.450.40">
    <property type="match status" value="1"/>
</dbReference>
<dbReference type="Gene3D" id="3.30.450.20">
    <property type="entry name" value="PAS domain"/>
    <property type="match status" value="1"/>
</dbReference>
<name>A0ABQ3DFQ5_9ACTN</name>
<dbReference type="Pfam" id="PF08448">
    <property type="entry name" value="PAS_4"/>
    <property type="match status" value="1"/>
</dbReference>
<dbReference type="InterPro" id="IPR001932">
    <property type="entry name" value="PPM-type_phosphatase-like_dom"/>
</dbReference>
<dbReference type="InterPro" id="IPR029016">
    <property type="entry name" value="GAF-like_dom_sf"/>
</dbReference>
<dbReference type="InterPro" id="IPR013656">
    <property type="entry name" value="PAS_4"/>
</dbReference>
<dbReference type="InterPro" id="IPR003594">
    <property type="entry name" value="HATPase_dom"/>
</dbReference>
<dbReference type="InterPro" id="IPR036457">
    <property type="entry name" value="PPM-type-like_dom_sf"/>
</dbReference>
<dbReference type="InterPro" id="IPR036890">
    <property type="entry name" value="HATPase_C_sf"/>
</dbReference>
<feature type="compositionally biased region" description="Basic and acidic residues" evidence="2">
    <location>
        <begin position="18"/>
        <end position="32"/>
    </location>
</feature>
<dbReference type="PANTHER" id="PTHR43156:SF2">
    <property type="entry name" value="STAGE II SPORULATION PROTEIN E"/>
    <property type="match status" value="1"/>
</dbReference>
<keyword evidence="1" id="KW-0378">Hydrolase</keyword>
<dbReference type="PANTHER" id="PTHR43156">
    <property type="entry name" value="STAGE II SPORULATION PROTEIN E-RELATED"/>
    <property type="match status" value="1"/>
</dbReference>
<organism evidence="4 5">
    <name type="scientific">Streptomyces canarius</name>
    <dbReference type="NCBI Taxonomy" id="285453"/>
    <lineage>
        <taxon>Bacteria</taxon>
        <taxon>Bacillati</taxon>
        <taxon>Actinomycetota</taxon>
        <taxon>Actinomycetes</taxon>
        <taxon>Kitasatosporales</taxon>
        <taxon>Streptomycetaceae</taxon>
        <taxon>Streptomyces</taxon>
    </lineage>
</organism>
<dbReference type="SUPFAM" id="SSF55781">
    <property type="entry name" value="GAF domain-like"/>
    <property type="match status" value="1"/>
</dbReference>
<dbReference type="Gene3D" id="3.60.40.10">
    <property type="entry name" value="PPM-type phosphatase domain"/>
    <property type="match status" value="1"/>
</dbReference>
<dbReference type="Pfam" id="PF07228">
    <property type="entry name" value="SpoIIE"/>
    <property type="match status" value="1"/>
</dbReference>
<comment type="caution">
    <text evidence="4">The sequence shown here is derived from an EMBL/GenBank/DDBJ whole genome shotgun (WGS) entry which is preliminary data.</text>
</comment>